<accession>A0A1Q9ESZ8</accession>
<dbReference type="PANTHER" id="PTHR24198">
    <property type="entry name" value="ANKYRIN REPEAT AND PROTEIN KINASE DOMAIN-CONTAINING PROTEIN"/>
    <property type="match status" value="1"/>
</dbReference>
<evidence type="ECO:0000259" key="12">
    <source>
        <dbReference type="Pfam" id="PF20434"/>
    </source>
</evidence>
<feature type="transmembrane region" description="Helical" evidence="10">
    <location>
        <begin position="530"/>
        <end position="554"/>
    </location>
</feature>
<dbReference type="Gene3D" id="3.40.50.1820">
    <property type="entry name" value="alpha/beta hydrolase"/>
    <property type="match status" value="1"/>
</dbReference>
<dbReference type="Pfam" id="PF00520">
    <property type="entry name" value="Ion_trans"/>
    <property type="match status" value="1"/>
</dbReference>
<keyword evidence="4 10" id="KW-1133">Transmembrane helix</keyword>
<organism evidence="13 14">
    <name type="scientific">Symbiodinium microadriaticum</name>
    <name type="common">Dinoflagellate</name>
    <name type="synonym">Zooxanthella microadriatica</name>
    <dbReference type="NCBI Taxonomy" id="2951"/>
    <lineage>
        <taxon>Eukaryota</taxon>
        <taxon>Sar</taxon>
        <taxon>Alveolata</taxon>
        <taxon>Dinophyceae</taxon>
        <taxon>Suessiales</taxon>
        <taxon>Symbiodiniaceae</taxon>
        <taxon>Symbiodinium</taxon>
    </lineage>
</organism>
<feature type="domain" description="BD-FAE-like" evidence="12">
    <location>
        <begin position="950"/>
        <end position="1087"/>
    </location>
</feature>
<dbReference type="PROSITE" id="PS50088">
    <property type="entry name" value="ANK_REPEAT"/>
    <property type="match status" value="1"/>
</dbReference>
<dbReference type="InterPro" id="IPR027359">
    <property type="entry name" value="Volt_channel_dom_sf"/>
</dbReference>
<dbReference type="Proteomes" id="UP000186817">
    <property type="component" value="Unassembled WGS sequence"/>
</dbReference>
<keyword evidence="8" id="KW-0175">Coiled coil</keyword>
<evidence type="ECO:0000313" key="14">
    <source>
        <dbReference type="Proteomes" id="UP000186817"/>
    </source>
</evidence>
<dbReference type="SMART" id="SM00248">
    <property type="entry name" value="ANK"/>
    <property type="match status" value="2"/>
</dbReference>
<dbReference type="GO" id="GO:0016020">
    <property type="term" value="C:membrane"/>
    <property type="evidence" value="ECO:0007669"/>
    <property type="project" value="UniProtKB-SubCell"/>
</dbReference>
<feature type="transmembrane region" description="Helical" evidence="10">
    <location>
        <begin position="449"/>
        <end position="482"/>
    </location>
</feature>
<keyword evidence="14" id="KW-1185">Reference proteome</keyword>
<dbReference type="SUPFAM" id="SSF81324">
    <property type="entry name" value="Voltage-gated potassium channels"/>
    <property type="match status" value="1"/>
</dbReference>
<protein>
    <submittedName>
        <fullName evidence="13">Tankyrase-2</fullName>
    </submittedName>
</protein>
<dbReference type="GO" id="GO:0005216">
    <property type="term" value="F:monoatomic ion channel activity"/>
    <property type="evidence" value="ECO:0007669"/>
    <property type="project" value="InterPro"/>
</dbReference>
<evidence type="ECO:0000256" key="8">
    <source>
        <dbReference type="SAM" id="Coils"/>
    </source>
</evidence>
<dbReference type="EMBL" id="LSRX01000076">
    <property type="protein sequence ID" value="OLQ10558.1"/>
    <property type="molecule type" value="Genomic_DNA"/>
</dbReference>
<dbReference type="PANTHER" id="PTHR24198:SF165">
    <property type="entry name" value="ANKYRIN REPEAT-CONTAINING PROTEIN-RELATED"/>
    <property type="match status" value="1"/>
</dbReference>
<evidence type="ECO:0000256" key="10">
    <source>
        <dbReference type="SAM" id="Phobius"/>
    </source>
</evidence>
<feature type="coiled-coil region" evidence="8">
    <location>
        <begin position="704"/>
        <end position="738"/>
    </location>
</feature>
<dbReference type="SUPFAM" id="SSF48403">
    <property type="entry name" value="Ankyrin repeat"/>
    <property type="match status" value="1"/>
</dbReference>
<gene>
    <name evidence="13" type="primary">TNKS2</name>
    <name evidence="13" type="ORF">AK812_SmicGene5763</name>
</gene>
<dbReference type="InterPro" id="IPR049492">
    <property type="entry name" value="BD-FAE-like_dom"/>
</dbReference>
<keyword evidence="3" id="KW-0677">Repeat</keyword>
<dbReference type="Gene3D" id="1.20.120.350">
    <property type="entry name" value="Voltage-gated potassium channels. Chain C"/>
    <property type="match status" value="1"/>
</dbReference>
<dbReference type="PROSITE" id="PS50297">
    <property type="entry name" value="ANK_REP_REGION"/>
    <property type="match status" value="1"/>
</dbReference>
<dbReference type="SUPFAM" id="SSF53474">
    <property type="entry name" value="alpha/beta-Hydrolases"/>
    <property type="match status" value="1"/>
</dbReference>
<comment type="subcellular location">
    <subcellularLocation>
        <location evidence="1">Membrane</location>
        <topology evidence="1">Multi-pass membrane protein</topology>
    </subcellularLocation>
</comment>
<feature type="region of interest" description="Disordered" evidence="9">
    <location>
        <begin position="75"/>
        <end position="109"/>
    </location>
</feature>
<feature type="transmembrane region" description="Helical" evidence="10">
    <location>
        <begin position="365"/>
        <end position="386"/>
    </location>
</feature>
<evidence type="ECO:0000256" key="3">
    <source>
        <dbReference type="ARBA" id="ARBA00022737"/>
    </source>
</evidence>
<evidence type="ECO:0000256" key="9">
    <source>
        <dbReference type="SAM" id="MobiDB-lite"/>
    </source>
</evidence>
<feature type="domain" description="Ion transport" evidence="11">
    <location>
        <begin position="337"/>
        <end position="552"/>
    </location>
</feature>
<proteinExistence type="predicted"/>
<feature type="compositionally biased region" description="Polar residues" evidence="9">
    <location>
        <begin position="95"/>
        <end position="109"/>
    </location>
</feature>
<evidence type="ECO:0000313" key="13">
    <source>
        <dbReference type="EMBL" id="OLQ10558.1"/>
    </source>
</evidence>
<name>A0A1Q9ESZ8_SYMMI</name>
<evidence type="ECO:0000256" key="5">
    <source>
        <dbReference type="ARBA" id="ARBA00023043"/>
    </source>
</evidence>
<dbReference type="InterPro" id="IPR002110">
    <property type="entry name" value="Ankyrin_rpt"/>
</dbReference>
<dbReference type="Gene3D" id="1.25.40.20">
    <property type="entry name" value="Ankyrin repeat-containing domain"/>
    <property type="match status" value="1"/>
</dbReference>
<keyword evidence="2 10" id="KW-0812">Transmembrane</keyword>
<evidence type="ECO:0000256" key="1">
    <source>
        <dbReference type="ARBA" id="ARBA00004141"/>
    </source>
</evidence>
<evidence type="ECO:0000256" key="4">
    <source>
        <dbReference type="ARBA" id="ARBA00022989"/>
    </source>
</evidence>
<dbReference type="Pfam" id="PF20434">
    <property type="entry name" value="BD-FAE"/>
    <property type="match status" value="1"/>
</dbReference>
<dbReference type="InterPro" id="IPR005821">
    <property type="entry name" value="Ion_trans_dom"/>
</dbReference>
<evidence type="ECO:0000256" key="7">
    <source>
        <dbReference type="PROSITE-ProRule" id="PRU00023"/>
    </source>
</evidence>
<feature type="transmembrane region" description="Helical" evidence="10">
    <location>
        <begin position="334"/>
        <end position="353"/>
    </location>
</feature>
<feature type="repeat" description="ANK" evidence="7">
    <location>
        <begin position="1249"/>
        <end position="1281"/>
    </location>
</feature>
<dbReference type="InterPro" id="IPR029058">
    <property type="entry name" value="AB_hydrolase_fold"/>
</dbReference>
<feature type="compositionally biased region" description="Polar residues" evidence="9">
    <location>
        <begin position="192"/>
        <end position="202"/>
    </location>
</feature>
<sequence length="1393" mass="153645">MLASRGVGFIALNIQCENEEKWFRRWEQERAEMQKAEAEVDKCWLVARKWHEQAISSGIGWRQAQCFAVKMLQRGTPGRSKPAEFLSTPARQARRLSQGSAPGSSPAWQVQSPMAIDDQVFGQLATPETLPQKGKLSMGPSDRELRGAMSEPKSGSHGDALQTSEASDRATTIQDTPLESEGPSQEEETKTNEAVQRSPNRRTSIISKMGELGGALAQTAATAAATTARQTAVTMTTLTTLAGGVSEYTDNMFAPTTSKGLAKHVQTDEASFNLFLDQVIKAHVEGGADPRHRRGKDKRDLTGILEGDVSGGFFQRCPRTQALCYKFCVRAEHSVLFGLLCWAFLLLHCIALVQVANKAGSEEFWYTVSESYMAFFILELIVRIAAAPNRYFWQSGFVVLDIVLVLASVVEALLPSISDQFSRGQFTLLILHVLRFLRGLQSLNMPESASAVTACFGGLLPVFVFVLLGCIWSFLAIVWYLVFNNTTTQPIQFSDFGSSVLTQFYLACHGMDWDRITSQLAAEGTQTASAIALAFGIVLTSVVFFTANAAVILFHELADKGIAEYREYDRSQQMRRRLLGLHRFEHSLKAAACRNGGATDDSWAEWLMQSRSRLESTLEELQNNELRVLSLSVTEILQLYDHLFEVNHGDCRVSELLFGILRMISPAEVAEFLQVDHLQKQCTQVAEAAAIKIEREVETSRQHLDVMEQSVSRLRTQLQKLRSQAGTAKQELKGMVSEVEQQYQDCIDSVNQAASIRRLHLQLTHKNSRQEVFNEVYDAQRSLSQLYYFNHYCTAFGFPSVGSEAAWAQAAEDSRRAFGDSRHFDKTTRLLQAEVKKRVETRLKEHLKLRTDPARITQRGSPAAMLFSTPGSGGVTPCKPISTPSRLIDIRTPLRPCSRQRSKEFQDDVRVALEEQSAELLRVALQRRHACPRDHALHEAVRQAGFDRSLMIDISDDLLGSGLCVWNVDYRSVGSGGGYPSTLEDVASAFNWLGSDEAVSLGVHPNLPVGIVGHSAGGHLAAWLAIQGLLDRSDFDLSSDIKPRIVVAQAGVLDLKGAYEANLGRSAVRDFMGTPPASAASRMLAASNGAVLDVVASPADDADLRYSRADPTELLRKVSAARLTSGAPVFALVHGQGDDIVPTAQSVAFQSALRQCNGSDQCICNLIRGEGHFEHLRPVHLQGNCAATRLLLQNMAEPNERCRALERGCELPLQLALSSNLVRASERQQMVELLLQARADPELRRSDAEGSPPLHDAVRLADAGIVELLLRHRADPNSRNSFSEAPLDLALRGSRFLSVDLSLSLVEVLLKWGACPTGLSGEATCQRTETEGVKMHEGSPVSDDAELVPEIQILLSKWTAWWRLRMLAWIRSRGAGPLSNIMPDILRKVAQFL</sequence>
<dbReference type="InterPro" id="IPR036770">
    <property type="entry name" value="Ankyrin_rpt-contain_sf"/>
</dbReference>
<feature type="region of interest" description="Disordered" evidence="9">
    <location>
        <begin position="126"/>
        <end position="202"/>
    </location>
</feature>
<keyword evidence="6 10" id="KW-0472">Membrane</keyword>
<keyword evidence="5 7" id="KW-0040">ANK repeat</keyword>
<dbReference type="OrthoDB" id="7464126at2759"/>
<comment type="caution">
    <text evidence="13">The sequence shown here is derived from an EMBL/GenBank/DDBJ whole genome shotgun (WGS) entry which is preliminary data.</text>
</comment>
<dbReference type="Pfam" id="PF00023">
    <property type="entry name" value="Ank"/>
    <property type="match status" value="1"/>
</dbReference>
<evidence type="ECO:0000259" key="11">
    <source>
        <dbReference type="Pfam" id="PF00520"/>
    </source>
</evidence>
<reference evidence="13 14" key="1">
    <citation type="submission" date="2016-02" db="EMBL/GenBank/DDBJ databases">
        <title>Genome analysis of coral dinoflagellate symbionts highlights evolutionary adaptations to a symbiotic lifestyle.</title>
        <authorList>
            <person name="Aranda M."/>
            <person name="Li Y."/>
            <person name="Liew Y.J."/>
            <person name="Baumgarten S."/>
            <person name="Simakov O."/>
            <person name="Wilson M."/>
            <person name="Piel J."/>
            <person name="Ashoor H."/>
            <person name="Bougouffa S."/>
            <person name="Bajic V.B."/>
            <person name="Ryu T."/>
            <person name="Ravasi T."/>
            <person name="Bayer T."/>
            <person name="Micklem G."/>
            <person name="Kim H."/>
            <person name="Bhak J."/>
            <person name="Lajeunesse T.C."/>
            <person name="Voolstra C.R."/>
        </authorList>
    </citation>
    <scope>NUCLEOTIDE SEQUENCE [LARGE SCALE GENOMIC DNA]</scope>
    <source>
        <strain evidence="13 14">CCMP2467</strain>
    </source>
</reference>
<evidence type="ECO:0000256" key="2">
    <source>
        <dbReference type="ARBA" id="ARBA00022692"/>
    </source>
</evidence>
<feature type="compositionally biased region" description="Polar residues" evidence="9">
    <location>
        <begin position="161"/>
        <end position="177"/>
    </location>
</feature>
<evidence type="ECO:0000256" key="6">
    <source>
        <dbReference type="ARBA" id="ARBA00023136"/>
    </source>
</evidence>
<feature type="transmembrane region" description="Helical" evidence="10">
    <location>
        <begin position="392"/>
        <end position="414"/>
    </location>
</feature>